<dbReference type="PROSITE" id="PS51371">
    <property type="entry name" value="CBS"/>
    <property type="match status" value="1"/>
</dbReference>
<accession>A0A942TGB4</accession>
<dbReference type="CDD" id="cd04606">
    <property type="entry name" value="CBS_pair_Mg_transporter"/>
    <property type="match status" value="1"/>
</dbReference>
<evidence type="ECO:0000256" key="6">
    <source>
        <dbReference type="ARBA" id="ARBA00022989"/>
    </source>
</evidence>
<evidence type="ECO:0000256" key="2">
    <source>
        <dbReference type="ARBA" id="ARBA00009749"/>
    </source>
</evidence>
<evidence type="ECO:0000256" key="9">
    <source>
        <dbReference type="RuleBase" id="RU362011"/>
    </source>
</evidence>
<evidence type="ECO:0000256" key="7">
    <source>
        <dbReference type="ARBA" id="ARBA00023136"/>
    </source>
</evidence>
<keyword evidence="4 9" id="KW-0812">Transmembrane</keyword>
<dbReference type="EMBL" id="JAGYPG010000004">
    <property type="protein sequence ID" value="MBS4197516.1"/>
    <property type="molecule type" value="Genomic_DNA"/>
</dbReference>
<dbReference type="InterPro" id="IPR036739">
    <property type="entry name" value="SLC41_membr_dom_sf"/>
</dbReference>
<reference evidence="11 12" key="1">
    <citation type="submission" date="2021-05" db="EMBL/GenBank/DDBJ databases">
        <title>Novel Bacillus species.</title>
        <authorList>
            <person name="Liu G."/>
        </authorList>
    </citation>
    <scope>NUCLEOTIDE SEQUENCE [LARGE SCALE GENOMIC DNA]</scope>
    <source>
        <strain evidence="12">FJAT-49780</strain>
    </source>
</reference>
<dbReference type="GO" id="GO:0015095">
    <property type="term" value="F:magnesium ion transmembrane transporter activity"/>
    <property type="evidence" value="ECO:0007669"/>
    <property type="project" value="UniProtKB-UniRule"/>
</dbReference>
<evidence type="ECO:0000256" key="4">
    <source>
        <dbReference type="ARBA" id="ARBA00022692"/>
    </source>
</evidence>
<dbReference type="Gene3D" id="1.25.60.10">
    <property type="entry name" value="MgtE N-terminal domain-like"/>
    <property type="match status" value="1"/>
</dbReference>
<keyword evidence="9" id="KW-0479">Metal-binding</keyword>
<comment type="subunit">
    <text evidence="9">Homodimer.</text>
</comment>
<dbReference type="InterPro" id="IPR046342">
    <property type="entry name" value="CBS_dom_sf"/>
</dbReference>
<comment type="function">
    <text evidence="9">Acts as a magnesium transporter.</text>
</comment>
<protein>
    <recommendedName>
        <fullName evidence="9">Magnesium transporter MgtE</fullName>
    </recommendedName>
</protein>
<dbReference type="InterPro" id="IPR006669">
    <property type="entry name" value="MgtE_transporter"/>
</dbReference>
<dbReference type="AlphaFoldDB" id="A0A942TGB4"/>
<dbReference type="Proteomes" id="UP000681414">
    <property type="component" value="Unassembled WGS sequence"/>
</dbReference>
<evidence type="ECO:0000313" key="12">
    <source>
        <dbReference type="Proteomes" id="UP000681414"/>
    </source>
</evidence>
<evidence type="ECO:0000256" key="3">
    <source>
        <dbReference type="ARBA" id="ARBA00022448"/>
    </source>
</evidence>
<dbReference type="RefSeq" id="WP_213126740.1">
    <property type="nucleotide sequence ID" value="NZ_JAGYPG010000004.1"/>
</dbReference>
<keyword evidence="3 9" id="KW-0813">Transport</keyword>
<keyword evidence="7 9" id="KW-0472">Membrane</keyword>
<keyword evidence="12" id="KW-1185">Reference proteome</keyword>
<evidence type="ECO:0000313" key="11">
    <source>
        <dbReference type="EMBL" id="MBS4197516.1"/>
    </source>
</evidence>
<dbReference type="InterPro" id="IPR000644">
    <property type="entry name" value="CBS_dom"/>
</dbReference>
<keyword evidence="8" id="KW-0129">CBS domain</keyword>
<proteinExistence type="inferred from homology"/>
<dbReference type="PANTHER" id="PTHR41394">
    <property type="entry name" value="MAGNESIUM TRANSPORTER MGTE"/>
    <property type="match status" value="1"/>
</dbReference>
<comment type="subcellular location">
    <subcellularLocation>
        <location evidence="9">Cell membrane</location>
        <topology evidence="9">Multi-pass membrane protein</topology>
    </subcellularLocation>
    <subcellularLocation>
        <location evidence="1">Membrane</location>
        <topology evidence="1">Multi-pass membrane protein</topology>
    </subcellularLocation>
</comment>
<feature type="domain" description="CBS" evidence="10">
    <location>
        <begin position="193"/>
        <end position="249"/>
    </location>
</feature>
<sequence>MTQELKIALMKNKEFDEYIEKYQPYDLAEMVIDLEYDDQISFFTIAPSTLGAEIIEYLEPELQYRIMDHLSEDNAVELLDHMSSDRVVDLLLAIHPHQTKRLMKYIPADYREKIKTLMTYEADTAGSLATVDYIGARKTWSIDYALRHIRKVGHDAELVSYIYVIDTHGKLAGVVSLKEIILEKPETKLEGILTEEVISVTVDMHQEEVAEILAKYDFVAIPVVTHDSRMIGIITVDDLIDVIHEEATEDIQKLGGSQPLEEPYFKNSVWSVFKKRIGWLLILFVAEAYTGNVLRHYEDTLNEVIALSFFIPLLIGTGGNSGTQTVTTLVRAMAVGEVEFKDVFKVLRKELSTGILLGAVMGLVAFIRAQILGVGFDIGSVVAITAICIVIWASIVAAVMPLILHKLKIDPAVVSGPFISTLVDGTGLIIYFTMAKLLLNLA</sequence>
<comment type="similarity">
    <text evidence="2 9">Belongs to the SLC41A transporter family.</text>
</comment>
<keyword evidence="6 9" id="KW-1133">Transmembrane helix</keyword>
<evidence type="ECO:0000256" key="8">
    <source>
        <dbReference type="PROSITE-ProRule" id="PRU00703"/>
    </source>
</evidence>
<dbReference type="InterPro" id="IPR006668">
    <property type="entry name" value="Mg_transptr_MgtE_intracell_dom"/>
</dbReference>
<name>A0A942TGB4_9BACI</name>
<keyword evidence="9" id="KW-1003">Cell membrane</keyword>
<dbReference type="InterPro" id="IPR006667">
    <property type="entry name" value="SLC41_membr_dom"/>
</dbReference>
<dbReference type="SUPFAM" id="SSF54631">
    <property type="entry name" value="CBS-domain pair"/>
    <property type="match status" value="1"/>
</dbReference>
<feature type="transmembrane region" description="Helical" evidence="9">
    <location>
        <begin position="416"/>
        <end position="439"/>
    </location>
</feature>
<gene>
    <name evidence="11" type="primary">mgtE</name>
    <name evidence="11" type="ORF">KHA97_20950</name>
</gene>
<dbReference type="GO" id="GO:0005886">
    <property type="term" value="C:plasma membrane"/>
    <property type="evidence" value="ECO:0007669"/>
    <property type="project" value="UniProtKB-SubCell"/>
</dbReference>
<feature type="transmembrane region" description="Helical" evidence="9">
    <location>
        <begin position="351"/>
        <end position="372"/>
    </location>
</feature>
<keyword evidence="5 9" id="KW-0460">Magnesium</keyword>
<comment type="caution">
    <text evidence="11">The sequence shown here is derived from an EMBL/GenBank/DDBJ whole genome shotgun (WGS) entry which is preliminary data.</text>
</comment>
<dbReference type="SMART" id="SM00116">
    <property type="entry name" value="CBS"/>
    <property type="match status" value="1"/>
</dbReference>
<dbReference type="SMART" id="SM00924">
    <property type="entry name" value="MgtE_N"/>
    <property type="match status" value="1"/>
</dbReference>
<organism evidence="11 12">
    <name type="scientific">Lederbergia citri</name>
    <dbReference type="NCBI Taxonomy" id="2833580"/>
    <lineage>
        <taxon>Bacteria</taxon>
        <taxon>Bacillati</taxon>
        <taxon>Bacillota</taxon>
        <taxon>Bacilli</taxon>
        <taxon>Bacillales</taxon>
        <taxon>Bacillaceae</taxon>
        <taxon>Lederbergia</taxon>
    </lineage>
</organism>
<feature type="transmembrane region" description="Helical" evidence="9">
    <location>
        <begin position="378"/>
        <end position="404"/>
    </location>
</feature>
<evidence type="ECO:0000256" key="5">
    <source>
        <dbReference type="ARBA" id="ARBA00022842"/>
    </source>
</evidence>
<dbReference type="Gene3D" id="1.10.357.20">
    <property type="entry name" value="SLC41 divalent cation transporters, integral membrane domain"/>
    <property type="match status" value="1"/>
</dbReference>
<dbReference type="SUPFAM" id="SSF161093">
    <property type="entry name" value="MgtE membrane domain-like"/>
    <property type="match status" value="1"/>
</dbReference>
<evidence type="ECO:0000256" key="1">
    <source>
        <dbReference type="ARBA" id="ARBA00004141"/>
    </source>
</evidence>
<dbReference type="Pfam" id="PF00571">
    <property type="entry name" value="CBS"/>
    <property type="match status" value="2"/>
</dbReference>
<dbReference type="PANTHER" id="PTHR41394:SF8">
    <property type="entry name" value="MAGNESIUM TRANSPORTER MGTE"/>
    <property type="match status" value="1"/>
</dbReference>
<evidence type="ECO:0000259" key="10">
    <source>
        <dbReference type="PROSITE" id="PS51371"/>
    </source>
</evidence>
<dbReference type="Pfam" id="PF03448">
    <property type="entry name" value="MgtE_N"/>
    <property type="match status" value="1"/>
</dbReference>
<dbReference type="SUPFAM" id="SSF158791">
    <property type="entry name" value="MgtE N-terminal domain-like"/>
    <property type="match status" value="1"/>
</dbReference>
<dbReference type="Pfam" id="PF01769">
    <property type="entry name" value="MgtE"/>
    <property type="match status" value="1"/>
</dbReference>
<dbReference type="NCBIfam" id="TIGR00400">
    <property type="entry name" value="mgtE"/>
    <property type="match status" value="1"/>
</dbReference>
<dbReference type="GO" id="GO:0046872">
    <property type="term" value="F:metal ion binding"/>
    <property type="evidence" value="ECO:0007669"/>
    <property type="project" value="UniProtKB-KW"/>
</dbReference>
<dbReference type="InterPro" id="IPR038076">
    <property type="entry name" value="MgtE_N_sf"/>
</dbReference>
<comment type="caution">
    <text evidence="9">Lacks conserved residue(s) required for the propagation of feature annotation.</text>
</comment>
<dbReference type="Gene3D" id="3.10.580.10">
    <property type="entry name" value="CBS-domain"/>
    <property type="match status" value="1"/>
</dbReference>